<comment type="caution">
    <text evidence="1">The sequence shown here is derived from an EMBL/GenBank/DDBJ whole genome shotgun (WGS) entry which is preliminary data.</text>
</comment>
<gene>
    <name evidence="1" type="ORF">D1012_12345</name>
</gene>
<keyword evidence="2" id="KW-1185">Reference proteome</keyword>
<sequence>MTLPKLCFCDDCFSTRENWFDEIAECSDGYLFHHEWIAPNSTKSTFSSTAFDVMLPIDGSFQPTILVRFVSWKSLMQNNCEADRLTRIEYADLTCNPPTVLAALSKAGFYISPEGTADHIAGAIRQAVDFTLFEVRNAMRAADHALPSTAPEGVTLQ</sequence>
<reference evidence="1 2" key="1">
    <citation type="submission" date="2018-08" db="EMBL/GenBank/DDBJ databases">
        <title>Flavobacterium tibetense sp. nov., isolated from a wetland YonghuCo on Tibetan Plateau.</title>
        <authorList>
            <person name="Phurbu D."/>
            <person name="Lu H."/>
            <person name="Xing P."/>
        </authorList>
    </citation>
    <scope>NUCLEOTIDE SEQUENCE [LARGE SCALE GENOMIC DNA]</scope>
    <source>
        <strain evidence="1 2">DJC</strain>
    </source>
</reference>
<protein>
    <submittedName>
        <fullName evidence="1">Uncharacterized protein</fullName>
    </submittedName>
</protein>
<accession>A0A411Z1J3</accession>
<dbReference type="AlphaFoldDB" id="A0A411Z1J3"/>
<evidence type="ECO:0000313" key="1">
    <source>
        <dbReference type="EMBL" id="RGP36934.1"/>
    </source>
</evidence>
<dbReference type="EMBL" id="QWEY01000006">
    <property type="protein sequence ID" value="RGP36934.1"/>
    <property type="molecule type" value="Genomic_DNA"/>
</dbReference>
<name>A0A411Z1J3_9RHOB</name>
<dbReference type="RefSeq" id="WP_147335691.1">
    <property type="nucleotide sequence ID" value="NZ_QWEY01000006.1"/>
</dbReference>
<proteinExistence type="predicted"/>
<organism evidence="1 2">
    <name type="scientific">Pseudotabrizicola alkalilacus</name>
    <dbReference type="NCBI Taxonomy" id="2305252"/>
    <lineage>
        <taxon>Bacteria</taxon>
        <taxon>Pseudomonadati</taxon>
        <taxon>Pseudomonadota</taxon>
        <taxon>Alphaproteobacteria</taxon>
        <taxon>Rhodobacterales</taxon>
        <taxon>Paracoccaceae</taxon>
        <taxon>Pseudotabrizicola</taxon>
    </lineage>
</organism>
<evidence type="ECO:0000313" key="2">
    <source>
        <dbReference type="Proteomes" id="UP000284547"/>
    </source>
</evidence>
<dbReference type="Proteomes" id="UP000284547">
    <property type="component" value="Unassembled WGS sequence"/>
</dbReference>